<dbReference type="Proteomes" id="UP001431221">
    <property type="component" value="Unassembled WGS sequence"/>
</dbReference>
<proteinExistence type="predicted"/>
<gene>
    <name evidence="2" type="ORF">M0H32_12070</name>
</gene>
<name>A0ABT0GTZ1_9HYPH</name>
<organism evidence="2 3">
    <name type="scientific">Roseibium sediminicola</name>
    <dbReference type="NCBI Taxonomy" id="2933272"/>
    <lineage>
        <taxon>Bacteria</taxon>
        <taxon>Pseudomonadati</taxon>
        <taxon>Pseudomonadota</taxon>
        <taxon>Alphaproteobacteria</taxon>
        <taxon>Hyphomicrobiales</taxon>
        <taxon>Stappiaceae</taxon>
        <taxon>Roseibium</taxon>
    </lineage>
</organism>
<accession>A0ABT0GTZ1</accession>
<protein>
    <submittedName>
        <fullName evidence="2">Uncharacterized protein</fullName>
    </submittedName>
</protein>
<sequence length="90" mass="9801">MNQPHPFLKNSGAVTVSQMRQKVFEPDQAAQNRGRDLQGREVFTGLANALTAHTIVILRSALARVSKDRLHTQEQVAAPSRRLALPGSSG</sequence>
<evidence type="ECO:0000313" key="3">
    <source>
        <dbReference type="Proteomes" id="UP001431221"/>
    </source>
</evidence>
<feature type="region of interest" description="Disordered" evidence="1">
    <location>
        <begin position="68"/>
        <end position="90"/>
    </location>
</feature>
<reference evidence="2" key="1">
    <citation type="submission" date="2022-04" db="EMBL/GenBank/DDBJ databases">
        <title>Roseibium sp. CAU 1639 isolated from mud.</title>
        <authorList>
            <person name="Kim W."/>
        </authorList>
    </citation>
    <scope>NUCLEOTIDE SEQUENCE</scope>
    <source>
        <strain evidence="2">CAU 1639</strain>
    </source>
</reference>
<comment type="caution">
    <text evidence="2">The sequence shown here is derived from an EMBL/GenBank/DDBJ whole genome shotgun (WGS) entry which is preliminary data.</text>
</comment>
<evidence type="ECO:0000313" key="2">
    <source>
        <dbReference type="EMBL" id="MCK7612902.1"/>
    </source>
</evidence>
<keyword evidence="3" id="KW-1185">Reference proteome</keyword>
<evidence type="ECO:0000256" key="1">
    <source>
        <dbReference type="SAM" id="MobiDB-lite"/>
    </source>
</evidence>
<dbReference type="EMBL" id="JALNMJ010000007">
    <property type="protein sequence ID" value="MCK7612902.1"/>
    <property type="molecule type" value="Genomic_DNA"/>
</dbReference>
<dbReference type="RefSeq" id="WP_248154238.1">
    <property type="nucleotide sequence ID" value="NZ_JALNMJ010000007.1"/>
</dbReference>